<reference evidence="1 2" key="1">
    <citation type="submission" date="2020-08" db="EMBL/GenBank/DDBJ databases">
        <authorList>
            <person name="Koutsovoulos G."/>
            <person name="Danchin GJ E."/>
        </authorList>
    </citation>
    <scope>NUCLEOTIDE SEQUENCE [LARGE SCALE GENOMIC DNA]</scope>
</reference>
<proteinExistence type="predicted"/>
<comment type="caution">
    <text evidence="1">The sequence shown here is derived from an EMBL/GenBank/DDBJ whole genome shotgun (WGS) entry which is preliminary data.</text>
</comment>
<protein>
    <submittedName>
        <fullName evidence="1">Uncharacterized protein</fullName>
    </submittedName>
</protein>
<sequence>MFCEPKIVLNMIQMKRFRNSKIKMLFMFGDCLRDHSDQFNKFKFQKQTNFRLTFNTYFYFIK</sequence>
<evidence type="ECO:0000313" key="1">
    <source>
        <dbReference type="EMBL" id="CAD2178488.1"/>
    </source>
</evidence>
<dbReference type="EMBL" id="CAJEWN010000320">
    <property type="protein sequence ID" value="CAD2178488.1"/>
    <property type="molecule type" value="Genomic_DNA"/>
</dbReference>
<accession>A0A6V7VVS1</accession>
<gene>
    <name evidence="1" type="ORF">MENT_LOCUS30431</name>
</gene>
<organism evidence="1 2">
    <name type="scientific">Meloidogyne enterolobii</name>
    <name type="common">Root-knot nematode worm</name>
    <name type="synonym">Meloidogyne mayaguensis</name>
    <dbReference type="NCBI Taxonomy" id="390850"/>
    <lineage>
        <taxon>Eukaryota</taxon>
        <taxon>Metazoa</taxon>
        <taxon>Ecdysozoa</taxon>
        <taxon>Nematoda</taxon>
        <taxon>Chromadorea</taxon>
        <taxon>Rhabditida</taxon>
        <taxon>Tylenchina</taxon>
        <taxon>Tylenchomorpha</taxon>
        <taxon>Tylenchoidea</taxon>
        <taxon>Meloidogynidae</taxon>
        <taxon>Meloidogyninae</taxon>
        <taxon>Meloidogyne</taxon>
    </lineage>
</organism>
<dbReference type="AlphaFoldDB" id="A0A6V7VVS1"/>
<evidence type="ECO:0000313" key="2">
    <source>
        <dbReference type="Proteomes" id="UP000580250"/>
    </source>
</evidence>
<name>A0A6V7VVS1_MELEN</name>
<dbReference type="Proteomes" id="UP000580250">
    <property type="component" value="Unassembled WGS sequence"/>
</dbReference>